<keyword evidence="2" id="KW-0489">Methyltransferase</keyword>
<dbReference type="PANTHER" id="PTHR43591">
    <property type="entry name" value="METHYLTRANSFERASE"/>
    <property type="match status" value="1"/>
</dbReference>
<dbReference type="InterPro" id="IPR013216">
    <property type="entry name" value="Methyltransf_11"/>
</dbReference>
<protein>
    <submittedName>
        <fullName evidence="2">Putative Type 11 methyltransferase</fullName>
    </submittedName>
</protein>
<dbReference type="Gene3D" id="2.20.25.10">
    <property type="match status" value="1"/>
</dbReference>
<dbReference type="KEGG" id="nja:NSJP_4027"/>
<reference evidence="2 3" key="1">
    <citation type="submission" date="2017-03" db="EMBL/GenBank/DDBJ databases">
        <authorList>
            <person name="Afonso C.L."/>
            <person name="Miller P.J."/>
            <person name="Scott M.A."/>
            <person name="Spackman E."/>
            <person name="Goraichik I."/>
            <person name="Dimitrov K.M."/>
            <person name="Suarez D.L."/>
            <person name="Swayne D.E."/>
        </authorList>
    </citation>
    <scope>NUCLEOTIDE SEQUENCE [LARGE SCALE GENOMIC DNA]</scope>
    <source>
        <strain evidence="2">Genome sequencing of Nitrospira japonica strain NJ11</strain>
    </source>
</reference>
<evidence type="ECO:0000313" key="2">
    <source>
        <dbReference type="EMBL" id="SLM50194.1"/>
    </source>
</evidence>
<feature type="domain" description="Methyltransferase type 11" evidence="1">
    <location>
        <begin position="118"/>
        <end position="224"/>
    </location>
</feature>
<dbReference type="Proteomes" id="UP000192042">
    <property type="component" value="Chromosome I"/>
</dbReference>
<evidence type="ECO:0000313" key="3">
    <source>
        <dbReference type="Proteomes" id="UP000192042"/>
    </source>
</evidence>
<keyword evidence="3" id="KW-1185">Reference proteome</keyword>
<dbReference type="GO" id="GO:0008757">
    <property type="term" value="F:S-adenosylmethionine-dependent methyltransferase activity"/>
    <property type="evidence" value="ECO:0007669"/>
    <property type="project" value="InterPro"/>
</dbReference>
<dbReference type="Gene3D" id="3.40.50.150">
    <property type="entry name" value="Vaccinia Virus protein VP39"/>
    <property type="match status" value="1"/>
</dbReference>
<dbReference type="CDD" id="cd02440">
    <property type="entry name" value="AdoMet_MTases"/>
    <property type="match status" value="1"/>
</dbReference>
<keyword evidence="2" id="KW-0808">Transferase</keyword>
<dbReference type="SUPFAM" id="SSF53335">
    <property type="entry name" value="S-adenosyl-L-methionine-dependent methyltransferases"/>
    <property type="match status" value="1"/>
</dbReference>
<dbReference type="SUPFAM" id="SSF158997">
    <property type="entry name" value="Trm112p-like"/>
    <property type="match status" value="1"/>
</dbReference>
<name>A0A1W1IB02_9BACT</name>
<dbReference type="Pfam" id="PF08241">
    <property type="entry name" value="Methyltransf_11"/>
    <property type="match status" value="1"/>
</dbReference>
<dbReference type="AlphaFoldDB" id="A0A1W1IB02"/>
<proteinExistence type="predicted"/>
<evidence type="ECO:0000259" key="1">
    <source>
        <dbReference type="Pfam" id="PF08241"/>
    </source>
</evidence>
<organism evidence="2 3">
    <name type="scientific">Nitrospira japonica</name>
    <dbReference type="NCBI Taxonomy" id="1325564"/>
    <lineage>
        <taxon>Bacteria</taxon>
        <taxon>Pseudomonadati</taxon>
        <taxon>Nitrospirota</taxon>
        <taxon>Nitrospiria</taxon>
        <taxon>Nitrospirales</taxon>
        <taxon>Nitrospiraceae</taxon>
        <taxon>Nitrospira</taxon>
    </lineage>
</organism>
<accession>A0A1W1IB02</accession>
<gene>
    <name evidence="2" type="ORF">NSJP_4027</name>
</gene>
<sequence>MHTSQKCDSRSAVADYIAFCCPECKGTLSKRPNAYHCEACNRNYPIQDGIGCFSDLATYHGEVPKPLMATILKDSERLGYKKAFQQHIQDPFIYKYVDDESRSLWISIIPHGQESTFLDVGCGWGTNAAPISQEVGAVVALDATFERVKFVQIRCRQDKKFNVTPVLGSAIKLPLPDNSVDVVAFNGVLEWLGGIDTSRNPVELQQLALREARRVLKAGGHVYIGIENRFSLRYMLGDQDDHSFLRFTSLMPRVIANVYCRLRTGGPYFTYTHSLSEYHRLIREAGFSKVKSYFPWPDYRNPTAIVTLGREPVAEQLSAILNGGVKPSFRQRIYLSLLKFLTSFEGKGRLCHSFCFVASK</sequence>
<dbReference type="InterPro" id="IPR029063">
    <property type="entry name" value="SAM-dependent_MTases_sf"/>
</dbReference>
<dbReference type="GO" id="GO:0032259">
    <property type="term" value="P:methylation"/>
    <property type="evidence" value="ECO:0007669"/>
    <property type="project" value="UniProtKB-KW"/>
</dbReference>
<dbReference type="EMBL" id="LT828648">
    <property type="protein sequence ID" value="SLM50194.1"/>
    <property type="molecule type" value="Genomic_DNA"/>
</dbReference>
<dbReference type="STRING" id="1325564.NSJP_4027"/>